<protein>
    <submittedName>
        <fullName evidence="3">DnaD and phage-associated domain-containing protein</fullName>
    </submittedName>
</protein>
<dbReference type="PANTHER" id="PTHR37293:SF6">
    <property type="entry name" value="DNA REPLICATION PROTEIN DNAD"/>
    <property type="match status" value="1"/>
</dbReference>
<dbReference type="PANTHER" id="PTHR37293">
    <property type="entry name" value="PHAGE REPLICATION PROTEIN-RELATED"/>
    <property type="match status" value="1"/>
</dbReference>
<feature type="domain" description="DnaB/C C-terminal" evidence="2">
    <location>
        <begin position="239"/>
        <end position="305"/>
    </location>
</feature>
<evidence type="ECO:0000256" key="1">
    <source>
        <dbReference type="ARBA" id="ARBA00093462"/>
    </source>
</evidence>
<dbReference type="NCBIfam" id="TIGR01446">
    <property type="entry name" value="DnaD_dom"/>
    <property type="match status" value="1"/>
</dbReference>
<dbReference type="InterPro" id="IPR006343">
    <property type="entry name" value="DnaB/C_C"/>
</dbReference>
<evidence type="ECO:0000313" key="4">
    <source>
        <dbReference type="Proteomes" id="UP000199182"/>
    </source>
</evidence>
<dbReference type="AlphaFoldDB" id="A0A1H0AKY3"/>
<dbReference type="Pfam" id="PF07261">
    <property type="entry name" value="DnaB_2"/>
    <property type="match status" value="2"/>
</dbReference>
<reference evidence="3 4" key="1">
    <citation type="submission" date="2016-10" db="EMBL/GenBank/DDBJ databases">
        <authorList>
            <person name="de Groot N.N."/>
        </authorList>
    </citation>
    <scope>NUCLEOTIDE SEQUENCE [LARGE SCALE GENOMIC DNA]</scope>
    <source>
        <strain evidence="3 4">CGMCC 1.5012</strain>
    </source>
</reference>
<name>A0A1H0AKY3_9FIRM</name>
<proteinExistence type="inferred from homology"/>
<dbReference type="Proteomes" id="UP000199182">
    <property type="component" value="Unassembled WGS sequence"/>
</dbReference>
<dbReference type="OrthoDB" id="1652900at2"/>
<evidence type="ECO:0000259" key="2">
    <source>
        <dbReference type="Pfam" id="PF07261"/>
    </source>
</evidence>
<comment type="similarity">
    <text evidence="1">Belongs to the DnaB/DnaD family.</text>
</comment>
<dbReference type="InterPro" id="IPR034829">
    <property type="entry name" value="DnaD-like_sf"/>
</dbReference>
<gene>
    <name evidence="3" type="ORF">SAMN05192585_11651</name>
</gene>
<keyword evidence="4" id="KW-1185">Reference proteome</keyword>
<sequence>MNFTVNYGLLQGVFAVPNSVVDRHLKLAGAAQLKVLLFLLRHSGEPISHETMASQLGFSPADCKDAVNYWVEVGVLAEHAGQEVPPVEKAVPAAVPLQKPVALPAEPPKTPVAESGNIKKLTTAYRFTQKEAFTRVEENEGLRFLVEQCKLLLARELQGSDVAALVSIHDWVGLAPDVILMAVEYCCSQNKTDMRSIERQCVAWADRGIITHEQADAYIKDQAARHTHEVLVQSAFGITGRSLSTKEREAIATWFNEYGYDMSIIRIAYDKTIDNTGRLSFSYLGKILSNWHKKGITTVEQAMQESMEKPQAGGFTPSLDTNAIENEILFNTPKI</sequence>
<accession>A0A1H0AKY3</accession>
<feature type="domain" description="DnaB/C C-terminal" evidence="2">
    <location>
        <begin position="153"/>
        <end position="219"/>
    </location>
</feature>
<dbReference type="EMBL" id="FNID01000016">
    <property type="protein sequence ID" value="SDN33783.1"/>
    <property type="molecule type" value="Genomic_DNA"/>
</dbReference>
<dbReference type="SUPFAM" id="SSF158499">
    <property type="entry name" value="DnaD domain-like"/>
    <property type="match status" value="2"/>
</dbReference>
<dbReference type="InterPro" id="IPR053162">
    <property type="entry name" value="DnaD"/>
</dbReference>
<dbReference type="PIRSF" id="PIRSF033722">
    <property type="entry name" value="DnaD_CA_C3587_prd"/>
    <property type="match status" value="1"/>
</dbReference>
<dbReference type="InterPro" id="IPR017019">
    <property type="entry name" value="DNA_replication_prd_bac"/>
</dbReference>
<evidence type="ECO:0000313" key="3">
    <source>
        <dbReference type="EMBL" id="SDN33783.1"/>
    </source>
</evidence>
<dbReference type="Gene3D" id="1.10.10.630">
    <property type="entry name" value="DnaD domain-like"/>
    <property type="match status" value="2"/>
</dbReference>
<dbReference type="RefSeq" id="WP_092640139.1">
    <property type="nucleotide sequence ID" value="NZ_FNID01000016.1"/>
</dbReference>
<dbReference type="STRING" id="258515.SAMN05192585_11651"/>
<organism evidence="3 4">
    <name type="scientific">Acetanaerobacterium elongatum</name>
    <dbReference type="NCBI Taxonomy" id="258515"/>
    <lineage>
        <taxon>Bacteria</taxon>
        <taxon>Bacillati</taxon>
        <taxon>Bacillota</taxon>
        <taxon>Clostridia</taxon>
        <taxon>Eubacteriales</taxon>
        <taxon>Oscillospiraceae</taxon>
        <taxon>Acetanaerobacterium</taxon>
    </lineage>
</organism>